<organism evidence="4 5">
    <name type="scientific">Roseibium polysiphoniae</name>
    <dbReference type="NCBI Taxonomy" id="2571221"/>
    <lineage>
        <taxon>Bacteria</taxon>
        <taxon>Pseudomonadati</taxon>
        <taxon>Pseudomonadota</taxon>
        <taxon>Alphaproteobacteria</taxon>
        <taxon>Hyphomicrobiales</taxon>
        <taxon>Stappiaceae</taxon>
        <taxon>Roseibium</taxon>
    </lineage>
</organism>
<keyword evidence="2" id="KW-0378">Hydrolase</keyword>
<dbReference type="PANTHER" id="PTHR11845">
    <property type="entry name" value="5'-DEOXYNUCLEOTIDASE HDDC2"/>
    <property type="match status" value="1"/>
</dbReference>
<accession>A0A944GTV7</accession>
<evidence type="ECO:0000313" key="5">
    <source>
        <dbReference type="Proteomes" id="UP000705379"/>
    </source>
</evidence>
<proteinExistence type="predicted"/>
<dbReference type="GO" id="GO:0005737">
    <property type="term" value="C:cytoplasm"/>
    <property type="evidence" value="ECO:0007669"/>
    <property type="project" value="TreeGrafter"/>
</dbReference>
<keyword evidence="1" id="KW-0479">Metal-binding</keyword>
<dbReference type="Pfam" id="PF13023">
    <property type="entry name" value="HD_3"/>
    <property type="match status" value="1"/>
</dbReference>
<sequence>MTFTPDQEQSPAKADRLVRIIDFLQAAEALKDTLRSGRTGQGRPESTAEHTWRLCLMIILFEVELADVDVLKLLKICVIHDLGEAISGDVPAPSQSSDDGRAARERQDLLTLCKALPEDLSAEIVALWDEYADAKSPEAILAKGFDKIETMLQHVKGRNAPGFDYAFNLGYGREATDRHPLLRSLRSLADDLTQREMISQAGE</sequence>
<protein>
    <submittedName>
        <fullName evidence="4">HD domain-containing protein</fullName>
    </submittedName>
</protein>
<evidence type="ECO:0000313" key="4">
    <source>
        <dbReference type="EMBL" id="MBS8261879.1"/>
    </source>
</evidence>
<dbReference type="AlphaFoldDB" id="A0A944GTV7"/>
<gene>
    <name evidence="4" type="ORF">DYI23_16745</name>
</gene>
<dbReference type="InterPro" id="IPR039356">
    <property type="entry name" value="YfbR/HDDC2"/>
</dbReference>
<dbReference type="InterPro" id="IPR006674">
    <property type="entry name" value="HD_domain"/>
</dbReference>
<dbReference type="Gene3D" id="1.10.3210.10">
    <property type="entry name" value="Hypothetical protein af1432"/>
    <property type="match status" value="1"/>
</dbReference>
<dbReference type="Proteomes" id="UP000705379">
    <property type="component" value="Unassembled WGS sequence"/>
</dbReference>
<dbReference type="GO" id="GO:0002953">
    <property type="term" value="F:5'-deoxynucleotidase activity"/>
    <property type="evidence" value="ECO:0007669"/>
    <property type="project" value="InterPro"/>
</dbReference>
<evidence type="ECO:0000256" key="2">
    <source>
        <dbReference type="ARBA" id="ARBA00022801"/>
    </source>
</evidence>
<evidence type="ECO:0000256" key="1">
    <source>
        <dbReference type="ARBA" id="ARBA00022723"/>
    </source>
</evidence>
<feature type="domain" description="HD" evidence="3">
    <location>
        <begin position="27"/>
        <end position="178"/>
    </location>
</feature>
<dbReference type="RefSeq" id="WP_213217213.1">
    <property type="nucleotide sequence ID" value="NZ_QTKU01000004.1"/>
</dbReference>
<dbReference type="PANTHER" id="PTHR11845:SF13">
    <property type="entry name" value="5'-DEOXYNUCLEOTIDASE HDDC2"/>
    <property type="match status" value="1"/>
</dbReference>
<name>A0A944GTV7_9HYPH</name>
<comment type="caution">
    <text evidence="4">The sequence shown here is derived from an EMBL/GenBank/DDBJ whole genome shotgun (WGS) entry which is preliminary data.</text>
</comment>
<dbReference type="GO" id="GO:0046872">
    <property type="term" value="F:metal ion binding"/>
    <property type="evidence" value="ECO:0007669"/>
    <property type="project" value="UniProtKB-KW"/>
</dbReference>
<dbReference type="EMBL" id="QTKU01000004">
    <property type="protein sequence ID" value="MBS8261879.1"/>
    <property type="molecule type" value="Genomic_DNA"/>
</dbReference>
<evidence type="ECO:0000259" key="3">
    <source>
        <dbReference type="Pfam" id="PF13023"/>
    </source>
</evidence>
<reference evidence="4" key="1">
    <citation type="submission" date="2018-08" db="EMBL/GenBank/DDBJ databases">
        <authorList>
            <person name="Jin W."/>
            <person name="Wang H."/>
            <person name="Yang Y."/>
            <person name="Li M."/>
            <person name="Liu J."/>
        </authorList>
    </citation>
    <scope>NUCLEOTIDE SEQUENCE</scope>
    <source>
        <strain evidence="4">AESS21</strain>
    </source>
</reference>
<reference evidence="4" key="2">
    <citation type="journal article" date="2021" name="Microorganisms">
        <title>Bacterial Dimethylsulfoniopropionate Biosynthesis in the East China Sea.</title>
        <authorList>
            <person name="Liu J."/>
            <person name="Zhang Y."/>
            <person name="Liu J."/>
            <person name="Zhong H."/>
            <person name="Williams B.T."/>
            <person name="Zheng Y."/>
            <person name="Curson A.R.J."/>
            <person name="Sun C."/>
            <person name="Sun H."/>
            <person name="Song D."/>
            <person name="Wagner Mackenzie B."/>
            <person name="Bermejo Martinez A."/>
            <person name="Todd J.D."/>
            <person name="Zhang X.H."/>
        </authorList>
    </citation>
    <scope>NUCLEOTIDE SEQUENCE</scope>
    <source>
        <strain evidence="4">AESS21</strain>
    </source>
</reference>
<dbReference type="SUPFAM" id="SSF109604">
    <property type="entry name" value="HD-domain/PDEase-like"/>
    <property type="match status" value="1"/>
</dbReference>